<dbReference type="PANTHER" id="PTHR47371">
    <property type="entry name" value="LIPOTEICHOIC ACID SYNTHASE"/>
    <property type="match status" value="1"/>
</dbReference>
<dbReference type="Pfam" id="PF00884">
    <property type="entry name" value="Sulfatase"/>
    <property type="match status" value="1"/>
</dbReference>
<evidence type="ECO:0000313" key="8">
    <source>
        <dbReference type="EMBL" id="SHH70680.1"/>
    </source>
</evidence>
<organism evidence="8 9">
    <name type="scientific">Desulfofustis glycolicus DSM 9705</name>
    <dbReference type="NCBI Taxonomy" id="1121409"/>
    <lineage>
        <taxon>Bacteria</taxon>
        <taxon>Pseudomonadati</taxon>
        <taxon>Thermodesulfobacteriota</taxon>
        <taxon>Desulfobulbia</taxon>
        <taxon>Desulfobulbales</taxon>
        <taxon>Desulfocapsaceae</taxon>
        <taxon>Desulfofustis</taxon>
    </lineage>
</organism>
<proteinExistence type="predicted"/>
<feature type="transmembrane region" description="Helical" evidence="6">
    <location>
        <begin position="151"/>
        <end position="168"/>
    </location>
</feature>
<feature type="transmembrane region" description="Helical" evidence="6">
    <location>
        <begin position="55"/>
        <end position="72"/>
    </location>
</feature>
<keyword evidence="5 6" id="KW-0472">Membrane</keyword>
<dbReference type="GO" id="GO:0005886">
    <property type="term" value="C:plasma membrane"/>
    <property type="evidence" value="ECO:0007669"/>
    <property type="project" value="UniProtKB-SubCell"/>
</dbReference>
<accession>A0A1M5V657</accession>
<evidence type="ECO:0000256" key="6">
    <source>
        <dbReference type="SAM" id="Phobius"/>
    </source>
</evidence>
<reference evidence="8 9" key="1">
    <citation type="submission" date="2016-11" db="EMBL/GenBank/DDBJ databases">
        <authorList>
            <person name="Jaros S."/>
            <person name="Januszkiewicz K."/>
            <person name="Wedrychowicz H."/>
        </authorList>
    </citation>
    <scope>NUCLEOTIDE SEQUENCE [LARGE SCALE GENOMIC DNA]</scope>
    <source>
        <strain evidence="8 9">DSM 9705</strain>
    </source>
</reference>
<dbReference type="STRING" id="1121409.SAMN02745124_01515"/>
<gene>
    <name evidence="8" type="ORF">SAMN02745124_01515</name>
</gene>
<dbReference type="SUPFAM" id="SSF53649">
    <property type="entry name" value="Alkaline phosphatase-like"/>
    <property type="match status" value="1"/>
</dbReference>
<keyword evidence="8" id="KW-0808">Transferase</keyword>
<evidence type="ECO:0000256" key="3">
    <source>
        <dbReference type="ARBA" id="ARBA00022692"/>
    </source>
</evidence>
<comment type="subcellular location">
    <subcellularLocation>
        <location evidence="1">Cell membrane</location>
        <topology evidence="1">Multi-pass membrane protein</topology>
    </subcellularLocation>
</comment>
<dbReference type="InterPro" id="IPR000917">
    <property type="entry name" value="Sulfatase_N"/>
</dbReference>
<evidence type="ECO:0000259" key="7">
    <source>
        <dbReference type="Pfam" id="PF00884"/>
    </source>
</evidence>
<sequence length="729" mass="79571">MPRCMNAREGGKRRMFMLPKAVAILTRQPILLVLPLLLPAIWRLAQTGVTQPAGLLSDFGSATLVFSLLWYTPRLFRPALLLFWCLIQIGASELLGAVHRLPSWQDARYLLDPVFLHSSTAGLHLQAPGFTATLIAAATIAAVAPIPRSSLRTLTAGLLTVLLLLPLHDSLARTLNDQKVDDRYQVLHWLIIDAAASAAGHRVPAAMQATLPDDLLRADLGGRRLLLPATADRSRNVLLIVLEGIPGLYLPDIGSAVVGDEASLRLPALAEATASAMLVPAFVTHSHQTIRGLYAIHCGDFSKLSFTTPKAFELQNAPQRSAQCLPARLAAAGYQTHYLQGAPLAFMNKDRAMPTMGFQQVHGLEWFPENTGADFIWGASDDSFFRGAANYIDALEQQQQPWFLSLLTVATHQPYAADEKAVQRYGSRQAAAIAHLDQAIARFLDDLRSKGTLDDTLVVITSDESHGAPGAGWYSSWGLAIVLAPEQDALPRLKSEMYGLVDIEVSILDYLELPIPPAILGRSLFRDYDRSRTMVSYTGGLLRWQTADGSLYECSRDAICRSTESPMIGTRPEQSTTAAPEDGAHLFALADQLDRSVAAGPTSTLQFAGGEVRTLPVVITNDWTDNLIGAQYLDFPHDSTIRVDIGVQALSTEPEGLRLQLTMRQFEQEVTTITPPTFPLLHSGESCSVSFSFTNEQARQAFSFHLLGAGENTRIRLDTFTVQITPDHG</sequence>
<dbReference type="InterPro" id="IPR050448">
    <property type="entry name" value="OpgB/LTA_synthase_biosynth"/>
</dbReference>
<keyword evidence="4 6" id="KW-1133">Transmembrane helix</keyword>
<evidence type="ECO:0000313" key="9">
    <source>
        <dbReference type="Proteomes" id="UP000184139"/>
    </source>
</evidence>
<keyword evidence="2" id="KW-1003">Cell membrane</keyword>
<protein>
    <submittedName>
        <fullName evidence="8">Phosphoglycerol transferase MdoB</fullName>
    </submittedName>
</protein>
<feature type="transmembrane region" description="Helical" evidence="6">
    <location>
        <begin position="79"/>
        <end position="101"/>
    </location>
</feature>
<name>A0A1M5V657_9BACT</name>
<evidence type="ECO:0000256" key="5">
    <source>
        <dbReference type="ARBA" id="ARBA00023136"/>
    </source>
</evidence>
<feature type="domain" description="Sulfatase N-terminal" evidence="7">
    <location>
        <begin position="235"/>
        <end position="468"/>
    </location>
</feature>
<dbReference type="InterPro" id="IPR017850">
    <property type="entry name" value="Alkaline_phosphatase_core_sf"/>
</dbReference>
<dbReference type="Proteomes" id="UP000184139">
    <property type="component" value="Unassembled WGS sequence"/>
</dbReference>
<dbReference type="AlphaFoldDB" id="A0A1M5V657"/>
<keyword evidence="9" id="KW-1185">Reference proteome</keyword>
<evidence type="ECO:0000256" key="2">
    <source>
        <dbReference type="ARBA" id="ARBA00022475"/>
    </source>
</evidence>
<evidence type="ECO:0000256" key="1">
    <source>
        <dbReference type="ARBA" id="ARBA00004651"/>
    </source>
</evidence>
<dbReference type="GO" id="GO:0016740">
    <property type="term" value="F:transferase activity"/>
    <property type="evidence" value="ECO:0007669"/>
    <property type="project" value="UniProtKB-KW"/>
</dbReference>
<dbReference type="Gene3D" id="3.40.720.10">
    <property type="entry name" value="Alkaline Phosphatase, subunit A"/>
    <property type="match status" value="1"/>
</dbReference>
<dbReference type="EMBL" id="FQXS01000007">
    <property type="protein sequence ID" value="SHH70680.1"/>
    <property type="molecule type" value="Genomic_DNA"/>
</dbReference>
<feature type="transmembrane region" description="Helical" evidence="6">
    <location>
        <begin position="121"/>
        <end position="144"/>
    </location>
</feature>
<dbReference type="CDD" id="cd16015">
    <property type="entry name" value="LTA_synthase"/>
    <property type="match status" value="1"/>
</dbReference>
<dbReference type="PANTHER" id="PTHR47371:SF3">
    <property type="entry name" value="PHOSPHOGLYCEROL TRANSFERASE I"/>
    <property type="match status" value="1"/>
</dbReference>
<keyword evidence="3 6" id="KW-0812">Transmembrane</keyword>
<evidence type="ECO:0000256" key="4">
    <source>
        <dbReference type="ARBA" id="ARBA00022989"/>
    </source>
</evidence>